<dbReference type="Proteomes" id="UP000287910">
    <property type="component" value="Unassembled WGS sequence"/>
</dbReference>
<dbReference type="InterPro" id="IPR021243">
    <property type="entry name" value="DUF2804"/>
</dbReference>
<protein>
    <submittedName>
        <fullName evidence="1">DUF2804 domain-containing protein</fullName>
    </submittedName>
</protein>
<gene>
    <name evidence="1" type="ORF">EK386_10580</name>
</gene>
<dbReference type="AlphaFoldDB" id="A0A432LBT2"/>
<reference evidence="1 2" key="1">
    <citation type="submission" date="2018-12" db="EMBL/GenBank/DDBJ databases">
        <title>Lysinibacillus antri sp. nov., isolated from a cave soil.</title>
        <authorList>
            <person name="Narsing Rao M.P."/>
            <person name="Zhang H."/>
            <person name="Dong Z.-Y."/>
            <person name="Niu X.-K."/>
            <person name="Zhang K."/>
            <person name="Fang B.-Z."/>
            <person name="Kang Y.-Q."/>
            <person name="Xiao M."/>
            <person name="Li W.-J."/>
        </authorList>
    </citation>
    <scope>NUCLEOTIDE SEQUENCE [LARGE SCALE GENOMIC DNA]</scope>
    <source>
        <strain evidence="1 2">SYSU K30002</strain>
    </source>
</reference>
<dbReference type="EMBL" id="RYYR01000012">
    <property type="protein sequence ID" value="RUL52033.1"/>
    <property type="molecule type" value="Genomic_DNA"/>
</dbReference>
<dbReference type="Pfam" id="PF10974">
    <property type="entry name" value="DUF2804"/>
    <property type="match status" value="1"/>
</dbReference>
<proteinExistence type="predicted"/>
<keyword evidence="2" id="KW-1185">Reference proteome</keyword>
<comment type="caution">
    <text evidence="1">The sequence shown here is derived from an EMBL/GenBank/DDBJ whole genome shotgun (WGS) entry which is preliminary data.</text>
</comment>
<dbReference type="PANTHER" id="PTHR35868:SF3">
    <property type="entry name" value="DUF2804 DOMAIN-CONTAINING PROTEIN"/>
    <property type="match status" value="1"/>
</dbReference>
<accession>A0A432LBT2</accession>
<name>A0A432LBT2_9BACI</name>
<sequence length="342" mass="39666">MTQHAEREIVNLTRLCDNKGNLNPEAIGYARKPIIDSNLSGHFLRKKKWNYWCVFGEEILFSVTVCHFDYAAVCFIYFLEYETQRFFEKSVTIPLGIGSKLKMPTRVLEPLRFSNNEVNLHITHLQNQTFLNVTSSNFDNEELHAELMIHHPQDDESLNVVVPWNRQTFQFTAKHHTLPTTGMVKIGNRTFHFSAEDCFAVLDFGRGIWPREALWNWGMASQQIRDKRIGLNFGGHWTDGTGMTENAVFVNGKMTKIHEDVIFSYDRSNFMKPWYITTKFSDQVMLTFHPFFERVAQTNAKLVKSEVHQMVGYYGGQVKLDDGSTLTIHQMLGCIEEHVAKW</sequence>
<evidence type="ECO:0000313" key="2">
    <source>
        <dbReference type="Proteomes" id="UP000287910"/>
    </source>
</evidence>
<evidence type="ECO:0000313" key="1">
    <source>
        <dbReference type="EMBL" id="RUL52033.1"/>
    </source>
</evidence>
<dbReference type="RefSeq" id="WP_126659138.1">
    <property type="nucleotide sequence ID" value="NZ_RYYR01000012.1"/>
</dbReference>
<organism evidence="1 2">
    <name type="scientific">Lysinibacillus antri</name>
    <dbReference type="NCBI Taxonomy" id="2498145"/>
    <lineage>
        <taxon>Bacteria</taxon>
        <taxon>Bacillati</taxon>
        <taxon>Bacillota</taxon>
        <taxon>Bacilli</taxon>
        <taxon>Bacillales</taxon>
        <taxon>Bacillaceae</taxon>
        <taxon>Lysinibacillus</taxon>
    </lineage>
</organism>
<dbReference type="PANTHER" id="PTHR35868">
    <property type="entry name" value="DUF2804 DOMAIN-CONTAINING PROTEIN-RELATED"/>
    <property type="match status" value="1"/>
</dbReference>